<dbReference type="Proteomes" id="UP000254866">
    <property type="component" value="Unassembled WGS sequence"/>
</dbReference>
<evidence type="ECO:0000313" key="2">
    <source>
        <dbReference type="EMBL" id="RDL35689.1"/>
    </source>
</evidence>
<dbReference type="AlphaFoldDB" id="A0A370TJK2"/>
<sequence>MWSKYWTSKPTRLVRRQKQEQEQSPETDSDEQPSSSNSKEPICKDEIENQIPEILYRANFDSLTPGQTPLELGFSATDMTSKIPQNNHEMGEALFWHFAVERAYLTNAKSPYGRDQNTTFVSTWSDKQKAEEAIMKMDLGVEDKGTWKIYEISRKVLEEEDVVVISAEKTYQTLLGVGVLTEKRMSKGETESVFLVGRHVPKSAIIGSSSVQTTELGS</sequence>
<protein>
    <submittedName>
        <fullName evidence="2">Uncharacterized protein</fullName>
    </submittedName>
</protein>
<gene>
    <name evidence="2" type="ORF">BP5553_06301</name>
</gene>
<evidence type="ECO:0000256" key="1">
    <source>
        <dbReference type="SAM" id="MobiDB-lite"/>
    </source>
</evidence>
<evidence type="ECO:0000313" key="3">
    <source>
        <dbReference type="Proteomes" id="UP000254866"/>
    </source>
</evidence>
<dbReference type="EMBL" id="NPIC01000005">
    <property type="protein sequence ID" value="RDL35689.1"/>
    <property type="molecule type" value="Genomic_DNA"/>
</dbReference>
<keyword evidence="3" id="KW-1185">Reference proteome</keyword>
<organism evidence="2 3">
    <name type="scientific">Venustampulla echinocandica</name>
    <dbReference type="NCBI Taxonomy" id="2656787"/>
    <lineage>
        <taxon>Eukaryota</taxon>
        <taxon>Fungi</taxon>
        <taxon>Dikarya</taxon>
        <taxon>Ascomycota</taxon>
        <taxon>Pezizomycotina</taxon>
        <taxon>Leotiomycetes</taxon>
        <taxon>Helotiales</taxon>
        <taxon>Pleuroascaceae</taxon>
        <taxon>Venustampulla</taxon>
    </lineage>
</organism>
<dbReference type="GeneID" id="43599150"/>
<feature type="region of interest" description="Disordered" evidence="1">
    <location>
        <begin position="1"/>
        <end position="44"/>
    </location>
</feature>
<accession>A0A370TJK2</accession>
<reference evidence="2 3" key="1">
    <citation type="journal article" date="2018" name="IMA Fungus">
        <title>IMA Genome-F 9: Draft genome sequence of Annulohypoxylon stygium, Aspergillus mulundensis, Berkeleyomyces basicola (syn. Thielaviopsis basicola), Ceratocystis smalleyi, two Cercospora beticola strains, Coleophoma cylindrospora, Fusarium fracticaudum, Phialophora cf. hyalina, and Morchella septimelata.</title>
        <authorList>
            <person name="Wingfield B.D."/>
            <person name="Bills G.F."/>
            <person name="Dong Y."/>
            <person name="Huang W."/>
            <person name="Nel W.J."/>
            <person name="Swalarsk-Parry B.S."/>
            <person name="Vaghefi N."/>
            <person name="Wilken P.M."/>
            <person name="An Z."/>
            <person name="de Beer Z.W."/>
            <person name="De Vos L."/>
            <person name="Chen L."/>
            <person name="Duong T.A."/>
            <person name="Gao Y."/>
            <person name="Hammerbacher A."/>
            <person name="Kikkert J.R."/>
            <person name="Li Y."/>
            <person name="Li H."/>
            <person name="Li K."/>
            <person name="Li Q."/>
            <person name="Liu X."/>
            <person name="Ma X."/>
            <person name="Naidoo K."/>
            <person name="Pethybridge S.J."/>
            <person name="Sun J."/>
            <person name="Steenkamp E.T."/>
            <person name="van der Nest M.A."/>
            <person name="van Wyk S."/>
            <person name="Wingfield M.J."/>
            <person name="Xiong C."/>
            <person name="Yue Q."/>
            <person name="Zhang X."/>
        </authorList>
    </citation>
    <scope>NUCLEOTIDE SEQUENCE [LARGE SCALE GENOMIC DNA]</scope>
    <source>
        <strain evidence="2 3">BP 5553</strain>
    </source>
</reference>
<comment type="caution">
    <text evidence="2">The sequence shown here is derived from an EMBL/GenBank/DDBJ whole genome shotgun (WGS) entry which is preliminary data.</text>
</comment>
<proteinExistence type="predicted"/>
<name>A0A370TJK2_9HELO</name>
<dbReference type="RefSeq" id="XP_031868345.1">
    <property type="nucleotide sequence ID" value="XM_032014924.1"/>
</dbReference>
<feature type="compositionally biased region" description="Polar residues" evidence="1">
    <location>
        <begin position="1"/>
        <end position="10"/>
    </location>
</feature>